<dbReference type="eggNOG" id="COG0727">
    <property type="taxonomic scope" value="Bacteria"/>
</dbReference>
<organism evidence="1 2">
    <name type="scientific">marine gamma proteobacterium HTCC2143</name>
    <dbReference type="NCBI Taxonomy" id="247633"/>
    <lineage>
        <taxon>Bacteria</taxon>
        <taxon>Pseudomonadati</taxon>
        <taxon>Pseudomonadota</taxon>
        <taxon>Gammaproteobacteria</taxon>
        <taxon>Cellvibrionales</taxon>
        <taxon>Spongiibacteraceae</taxon>
        <taxon>BD1-7 clade</taxon>
    </lineage>
</organism>
<keyword evidence="2" id="KW-1185">Reference proteome</keyword>
<sequence length="127" mass="14515">MKECNSCGKCCTLYGDGGLSATTAEIEWWEVFRPEIYEYVSNGKIWMNPTNGNQLKQCPWLQKLPHSNKYTCGIYNDRPDDCKHYPVTIAEMVRDECEMLDVVDLSNPAKAQKKLDKLMSDSRPALT</sequence>
<protein>
    <submittedName>
        <fullName evidence="1">Putative orphan protein</fullName>
    </submittedName>
</protein>
<evidence type="ECO:0000313" key="1">
    <source>
        <dbReference type="EMBL" id="EAW31415.1"/>
    </source>
</evidence>
<proteinExistence type="predicted"/>
<dbReference type="AlphaFoldDB" id="A0YC96"/>
<gene>
    <name evidence="1" type="ORF">GP2143_07694</name>
</gene>
<comment type="caution">
    <text evidence="1">The sequence shown here is derived from an EMBL/GenBank/DDBJ whole genome shotgun (WGS) entry which is preliminary data.</text>
</comment>
<dbReference type="Pfam" id="PF03692">
    <property type="entry name" value="CxxCxxCC"/>
    <property type="match status" value="1"/>
</dbReference>
<accession>A0YC96</accession>
<name>A0YC96_9GAMM</name>
<dbReference type="OrthoDB" id="5703293at2"/>
<dbReference type="STRING" id="247633.GP2143_07694"/>
<dbReference type="EMBL" id="AAVT01000003">
    <property type="protein sequence ID" value="EAW31415.1"/>
    <property type="molecule type" value="Genomic_DNA"/>
</dbReference>
<reference evidence="1 2" key="1">
    <citation type="journal article" date="2010" name="J. Bacteriol.">
        <title>Genome sequence of the oligotrophic marine Gammaproteobacterium HTCC2143, isolated from the Oregon Coast.</title>
        <authorList>
            <person name="Oh H.M."/>
            <person name="Kang I."/>
            <person name="Ferriera S."/>
            <person name="Giovannoni S.J."/>
            <person name="Cho J.C."/>
        </authorList>
    </citation>
    <scope>NUCLEOTIDE SEQUENCE [LARGE SCALE GENOMIC DNA]</scope>
    <source>
        <strain evidence="1 2">HTCC2143</strain>
    </source>
</reference>
<evidence type="ECO:0000313" key="2">
    <source>
        <dbReference type="Proteomes" id="UP000004931"/>
    </source>
</evidence>
<dbReference type="InterPro" id="IPR005358">
    <property type="entry name" value="Puta_zinc/iron-chelating_dom"/>
</dbReference>
<dbReference type="Proteomes" id="UP000004931">
    <property type="component" value="Unassembled WGS sequence"/>
</dbReference>